<name>A0AAN9YZQ1_9ORTH</name>
<reference evidence="4 5" key="1">
    <citation type="submission" date="2024-03" db="EMBL/GenBank/DDBJ databases">
        <title>The genome assembly and annotation of the cricket Gryllus longicercus Weissman &amp; Gray.</title>
        <authorList>
            <person name="Szrajer S."/>
            <person name="Gray D."/>
            <person name="Ylla G."/>
        </authorList>
    </citation>
    <scope>NUCLEOTIDE SEQUENCE [LARGE SCALE GENOMIC DNA]</scope>
    <source>
        <strain evidence="4">DAG 2021-001</strain>
        <tissue evidence="4">Whole body minus gut</tissue>
    </source>
</reference>
<keyword evidence="5" id="KW-1185">Reference proteome</keyword>
<comment type="caution">
    <text evidence="4">The sequence shown here is derived from an EMBL/GenBank/DDBJ whole genome shotgun (WGS) entry which is preliminary data.</text>
</comment>
<evidence type="ECO:0008006" key="6">
    <source>
        <dbReference type="Google" id="ProtNLM"/>
    </source>
</evidence>
<evidence type="ECO:0000256" key="1">
    <source>
        <dbReference type="ARBA" id="ARBA00007712"/>
    </source>
</evidence>
<evidence type="ECO:0000313" key="5">
    <source>
        <dbReference type="Proteomes" id="UP001378592"/>
    </source>
</evidence>
<dbReference type="Proteomes" id="UP001378592">
    <property type="component" value="Unassembled WGS sequence"/>
</dbReference>
<dbReference type="SUPFAM" id="SSF52540">
    <property type="entry name" value="P-loop containing nucleoside triphosphate hydrolases"/>
    <property type="match status" value="1"/>
</dbReference>
<comment type="similarity">
    <text evidence="1">Belongs to the SMG9 family.</text>
</comment>
<sequence>MVDVNLRVGAITCLNSIGSGIPGKRSFSACTIRRDHGTWGLRRMPIILTKPGRERDRDGDSEKDRLMDNRSPAKPLSQPTPTIILRNRDAENRPASQQSARPTTVLRKESESQPVYQLAGKHGHPESANPLALPPTMKAPVKLLDETLQLSDAALEFLVEQPDFVVVGLLGAQGVGKSTVASLLASGGDPTASLRKPLFRVHGQEQFEYGTHCTNGIDMLVTSGRMIILDSQPLLSASIMDKLILQEGKKFGPGPPGSTGGGGAPDFSSTENTVEVQSLQQAAFLLSVCHIVILVQDWAFDPNIVRFLQTAEMLKPSTPTTADDEIIEYFPHVLFLHNHCNPSDFGPRIVKILQDMYNKMFLRSRLQIQTGIGIATGEVLEYLNSSTCGEPINLFLLPDLTRELTSDENEDETTATSKLFSGHPGLGMLVNSLRNQLLGSDIQPLTHATLTEKNWFHYTAKIWELVKKSSFFLEYSRLLP</sequence>
<evidence type="ECO:0000256" key="2">
    <source>
        <dbReference type="ARBA" id="ARBA00023161"/>
    </source>
</evidence>
<dbReference type="InterPro" id="IPR039177">
    <property type="entry name" value="SMG9"/>
</dbReference>
<accession>A0AAN9YZQ1</accession>
<dbReference type="AlphaFoldDB" id="A0AAN9YZQ1"/>
<evidence type="ECO:0000313" key="4">
    <source>
        <dbReference type="EMBL" id="KAK7862453.1"/>
    </source>
</evidence>
<protein>
    <recommendedName>
        <fullName evidence="6">Protein SMG9</fullName>
    </recommendedName>
</protein>
<dbReference type="InterPro" id="IPR027417">
    <property type="entry name" value="P-loop_NTPase"/>
</dbReference>
<dbReference type="PANTHER" id="PTHR14270">
    <property type="entry name" value="NONSENSE-MEDIATED MRNA DECAY FACTOR SMG9"/>
    <property type="match status" value="1"/>
</dbReference>
<feature type="region of interest" description="Disordered" evidence="3">
    <location>
        <begin position="44"/>
        <end position="134"/>
    </location>
</feature>
<dbReference type="EMBL" id="JAZDUA010000274">
    <property type="protein sequence ID" value="KAK7862453.1"/>
    <property type="molecule type" value="Genomic_DNA"/>
</dbReference>
<proteinExistence type="inferred from homology"/>
<dbReference type="PANTHER" id="PTHR14270:SF0">
    <property type="entry name" value="NONSENSE-MEDIATED MRNA DECAY FACTOR SMG9"/>
    <property type="match status" value="1"/>
</dbReference>
<evidence type="ECO:0000256" key="3">
    <source>
        <dbReference type="SAM" id="MobiDB-lite"/>
    </source>
</evidence>
<gene>
    <name evidence="4" type="ORF">R5R35_001354</name>
</gene>
<feature type="region of interest" description="Disordered" evidence="3">
    <location>
        <begin position="250"/>
        <end position="271"/>
    </location>
</feature>
<organism evidence="4 5">
    <name type="scientific">Gryllus longicercus</name>
    <dbReference type="NCBI Taxonomy" id="2509291"/>
    <lineage>
        <taxon>Eukaryota</taxon>
        <taxon>Metazoa</taxon>
        <taxon>Ecdysozoa</taxon>
        <taxon>Arthropoda</taxon>
        <taxon>Hexapoda</taxon>
        <taxon>Insecta</taxon>
        <taxon>Pterygota</taxon>
        <taxon>Neoptera</taxon>
        <taxon>Polyneoptera</taxon>
        <taxon>Orthoptera</taxon>
        <taxon>Ensifera</taxon>
        <taxon>Gryllidea</taxon>
        <taxon>Grylloidea</taxon>
        <taxon>Gryllidae</taxon>
        <taxon>Gryllinae</taxon>
        <taxon>Gryllus</taxon>
    </lineage>
</organism>
<keyword evidence="2" id="KW-0866">Nonsense-mediated mRNA decay</keyword>
<feature type="compositionally biased region" description="Basic and acidic residues" evidence="3">
    <location>
        <begin position="51"/>
        <end position="68"/>
    </location>
</feature>
<dbReference type="GO" id="GO:0000184">
    <property type="term" value="P:nuclear-transcribed mRNA catabolic process, nonsense-mediated decay"/>
    <property type="evidence" value="ECO:0007669"/>
    <property type="project" value="UniProtKB-KW"/>
</dbReference>